<comment type="caution">
    <text evidence="1">The sequence shown here is derived from an EMBL/GenBank/DDBJ whole genome shotgun (WGS) entry which is preliminary data.</text>
</comment>
<protein>
    <recommendedName>
        <fullName evidence="3">PAS domain-containing protein</fullName>
    </recommendedName>
</protein>
<dbReference type="RefSeq" id="WP_267653163.1">
    <property type="nucleotide sequence ID" value="NZ_JAOVZR010000001.1"/>
</dbReference>
<proteinExistence type="predicted"/>
<evidence type="ECO:0000313" key="1">
    <source>
        <dbReference type="EMBL" id="MCY0147563.1"/>
    </source>
</evidence>
<sequence>MNHRFMPPNFRLPDDAHPRICSLFELWLKACDGGLPDVTCFDVTALSAEYPLLARIGIDDPGRVLVWRELPANGHWPFGAPVSGRPVVESVPPLSVRRVMNSFTETLESGMPDYFETTSWMYGGRTRALSRLVVPVNAGAGRELIALWETMTPPAAP</sequence>
<evidence type="ECO:0008006" key="3">
    <source>
        <dbReference type="Google" id="ProtNLM"/>
    </source>
</evidence>
<reference evidence="1" key="1">
    <citation type="submission" date="2022-10" db="EMBL/GenBank/DDBJ databases">
        <title>Hoeflea sp. G2-23, isolated from marine algae.</title>
        <authorList>
            <person name="Kristyanto S."/>
            <person name="Kim J.M."/>
            <person name="Jeon C.O."/>
        </authorList>
    </citation>
    <scope>NUCLEOTIDE SEQUENCE</scope>
    <source>
        <strain evidence="1">G2-23</strain>
    </source>
</reference>
<dbReference type="Proteomes" id="UP001073227">
    <property type="component" value="Unassembled WGS sequence"/>
</dbReference>
<dbReference type="EMBL" id="JAOVZR010000001">
    <property type="protein sequence ID" value="MCY0147563.1"/>
    <property type="molecule type" value="Genomic_DNA"/>
</dbReference>
<keyword evidence="2" id="KW-1185">Reference proteome</keyword>
<accession>A0ABT3Z724</accession>
<name>A0ABT3Z724_9HYPH</name>
<organism evidence="1 2">
    <name type="scientific">Hoeflea algicola</name>
    <dbReference type="NCBI Taxonomy" id="2983763"/>
    <lineage>
        <taxon>Bacteria</taxon>
        <taxon>Pseudomonadati</taxon>
        <taxon>Pseudomonadota</taxon>
        <taxon>Alphaproteobacteria</taxon>
        <taxon>Hyphomicrobiales</taxon>
        <taxon>Rhizobiaceae</taxon>
        <taxon>Hoeflea</taxon>
    </lineage>
</organism>
<gene>
    <name evidence="1" type="ORF">OEG84_07505</name>
</gene>
<evidence type="ECO:0000313" key="2">
    <source>
        <dbReference type="Proteomes" id="UP001073227"/>
    </source>
</evidence>